<evidence type="ECO:0000256" key="1">
    <source>
        <dbReference type="ARBA" id="ARBA00001946"/>
    </source>
</evidence>
<comment type="catalytic activity">
    <reaction evidence="9 10 11">
        <text>adenosine(37) in tRNA + dimethylallyl diphosphate = N(6)-dimethylallyladenosine(37) in tRNA + diphosphate</text>
        <dbReference type="Rhea" id="RHEA:26482"/>
        <dbReference type="Rhea" id="RHEA-COMP:10162"/>
        <dbReference type="Rhea" id="RHEA-COMP:10375"/>
        <dbReference type="ChEBI" id="CHEBI:33019"/>
        <dbReference type="ChEBI" id="CHEBI:57623"/>
        <dbReference type="ChEBI" id="CHEBI:74411"/>
        <dbReference type="ChEBI" id="CHEBI:74415"/>
        <dbReference type="EC" id="2.5.1.75"/>
    </reaction>
</comment>
<dbReference type="GO" id="GO:0052381">
    <property type="term" value="F:tRNA dimethylallyltransferase activity"/>
    <property type="evidence" value="ECO:0007669"/>
    <property type="project" value="UniProtKB-UniRule"/>
</dbReference>
<dbReference type="PANTHER" id="PTHR11088:SF60">
    <property type="entry name" value="TRNA DIMETHYLALLYLTRANSFERASE"/>
    <property type="match status" value="1"/>
</dbReference>
<dbReference type="GO" id="GO:0006400">
    <property type="term" value="P:tRNA modification"/>
    <property type="evidence" value="ECO:0007669"/>
    <property type="project" value="TreeGrafter"/>
</dbReference>
<name>A0A419DAU7_9BACT</name>
<keyword evidence="5 10" id="KW-0819">tRNA processing</keyword>
<feature type="site" description="Interaction with substrate tRNA" evidence="10">
    <location>
        <position position="155"/>
    </location>
</feature>
<evidence type="ECO:0000256" key="2">
    <source>
        <dbReference type="ARBA" id="ARBA00003213"/>
    </source>
</evidence>
<evidence type="ECO:0000256" key="5">
    <source>
        <dbReference type="ARBA" id="ARBA00022694"/>
    </source>
</evidence>
<evidence type="ECO:0000256" key="9">
    <source>
        <dbReference type="ARBA" id="ARBA00049563"/>
    </source>
</evidence>
<dbReference type="HAMAP" id="MF_00185">
    <property type="entry name" value="IPP_trans"/>
    <property type="match status" value="1"/>
</dbReference>
<organism evidence="14 15">
    <name type="scientific">candidate division WS5 bacterium</name>
    <dbReference type="NCBI Taxonomy" id="2093353"/>
    <lineage>
        <taxon>Bacteria</taxon>
        <taxon>candidate division WS5</taxon>
    </lineage>
</organism>
<evidence type="ECO:0000313" key="14">
    <source>
        <dbReference type="EMBL" id="RJO60214.1"/>
    </source>
</evidence>
<dbReference type="Gene3D" id="3.40.50.300">
    <property type="entry name" value="P-loop containing nucleotide triphosphate hydrolases"/>
    <property type="match status" value="1"/>
</dbReference>
<dbReference type="EC" id="2.5.1.75" evidence="10"/>
<reference evidence="14 15" key="1">
    <citation type="journal article" date="2017" name="ISME J.">
        <title>Energy and carbon metabolisms in a deep terrestrial subsurface fluid microbial community.</title>
        <authorList>
            <person name="Momper L."/>
            <person name="Jungbluth S.P."/>
            <person name="Lee M.D."/>
            <person name="Amend J.P."/>
        </authorList>
    </citation>
    <scope>NUCLEOTIDE SEQUENCE [LARGE SCALE GENOMIC DNA]</scope>
    <source>
        <strain evidence="14">SURF_29</strain>
    </source>
</reference>
<evidence type="ECO:0000256" key="7">
    <source>
        <dbReference type="ARBA" id="ARBA00022840"/>
    </source>
</evidence>
<evidence type="ECO:0000256" key="8">
    <source>
        <dbReference type="ARBA" id="ARBA00022842"/>
    </source>
</evidence>
<dbReference type="AlphaFoldDB" id="A0A419DAU7"/>
<evidence type="ECO:0000256" key="6">
    <source>
        <dbReference type="ARBA" id="ARBA00022741"/>
    </source>
</evidence>
<feature type="binding site" evidence="10">
    <location>
        <begin position="21"/>
        <end position="26"/>
    </location>
    <ligand>
        <name>substrate</name>
    </ligand>
</feature>
<evidence type="ECO:0000256" key="10">
    <source>
        <dbReference type="HAMAP-Rule" id="MF_00185"/>
    </source>
</evidence>
<evidence type="ECO:0000256" key="4">
    <source>
        <dbReference type="ARBA" id="ARBA00022679"/>
    </source>
</evidence>
<dbReference type="Proteomes" id="UP000285655">
    <property type="component" value="Unassembled WGS sequence"/>
</dbReference>
<evidence type="ECO:0000256" key="13">
    <source>
        <dbReference type="RuleBase" id="RU003785"/>
    </source>
</evidence>
<dbReference type="InterPro" id="IPR027417">
    <property type="entry name" value="P-loop_NTPase"/>
</dbReference>
<dbReference type="NCBIfam" id="TIGR00174">
    <property type="entry name" value="miaA"/>
    <property type="match status" value="1"/>
</dbReference>
<dbReference type="Pfam" id="PF01715">
    <property type="entry name" value="IPPT"/>
    <property type="match status" value="1"/>
</dbReference>
<dbReference type="InterPro" id="IPR039657">
    <property type="entry name" value="Dimethylallyltransferase"/>
</dbReference>
<feature type="region of interest" description="Interaction with substrate tRNA" evidence="10">
    <location>
        <begin position="44"/>
        <end position="47"/>
    </location>
</feature>
<comment type="similarity">
    <text evidence="3 10 13">Belongs to the IPP transferase family.</text>
</comment>
<evidence type="ECO:0000256" key="12">
    <source>
        <dbReference type="RuleBase" id="RU003784"/>
    </source>
</evidence>
<protein>
    <recommendedName>
        <fullName evidence="10">tRNA dimethylallyltransferase</fullName>
        <ecNumber evidence="10">2.5.1.75</ecNumber>
    </recommendedName>
    <alternativeName>
        <fullName evidence="10">Dimethylallyl diphosphate:tRNA dimethylallyltransferase</fullName>
        <shortName evidence="10">DMAPP:tRNA dimethylallyltransferase</shortName>
        <shortName evidence="10">DMATase</shortName>
    </alternativeName>
    <alternativeName>
        <fullName evidence="10">Isopentenyl-diphosphate:tRNA isopentenyltransferase</fullName>
        <shortName evidence="10">IPP transferase</shortName>
        <shortName evidence="10">IPPT</shortName>
        <shortName evidence="10">IPTase</shortName>
    </alternativeName>
</protein>
<evidence type="ECO:0000313" key="15">
    <source>
        <dbReference type="Proteomes" id="UP000285655"/>
    </source>
</evidence>
<keyword evidence="8 10" id="KW-0460">Magnesium</keyword>
<dbReference type="SUPFAM" id="SSF52540">
    <property type="entry name" value="P-loop containing nucleoside triphosphate hydrolases"/>
    <property type="match status" value="1"/>
</dbReference>
<dbReference type="Gene3D" id="1.10.20.140">
    <property type="match status" value="1"/>
</dbReference>
<dbReference type="PANTHER" id="PTHR11088">
    <property type="entry name" value="TRNA DIMETHYLALLYLTRANSFERASE"/>
    <property type="match status" value="1"/>
</dbReference>
<dbReference type="GO" id="GO:0005524">
    <property type="term" value="F:ATP binding"/>
    <property type="evidence" value="ECO:0007669"/>
    <property type="project" value="UniProtKB-UniRule"/>
</dbReference>
<keyword evidence="7 10" id="KW-0067">ATP-binding</keyword>
<comment type="subunit">
    <text evidence="10">Monomer.</text>
</comment>
<evidence type="ECO:0000256" key="11">
    <source>
        <dbReference type="RuleBase" id="RU003783"/>
    </source>
</evidence>
<evidence type="ECO:0000256" key="3">
    <source>
        <dbReference type="ARBA" id="ARBA00005842"/>
    </source>
</evidence>
<keyword evidence="6 10" id="KW-0547">Nucleotide-binding</keyword>
<comment type="cofactor">
    <cofactor evidence="1 10">
        <name>Mg(2+)</name>
        <dbReference type="ChEBI" id="CHEBI:18420"/>
    </cofactor>
</comment>
<comment type="function">
    <text evidence="2 10 12">Catalyzes the transfer of a dimethylallyl group onto the adenine at position 37 in tRNAs that read codons beginning with uridine, leading to the formation of N6-(dimethylallyl)adenosine (i(6)A).</text>
</comment>
<comment type="caution">
    <text evidence="14">The sequence shown here is derived from an EMBL/GenBank/DDBJ whole genome shotgun (WGS) entry which is preliminary data.</text>
</comment>
<feature type="site" description="Interaction with substrate tRNA" evidence="10">
    <location>
        <position position="132"/>
    </location>
</feature>
<accession>A0A419DAU7</accession>
<gene>
    <name evidence="10 14" type="primary">miaA</name>
    <name evidence="14" type="ORF">C4544_05560</name>
</gene>
<sequence>MKDKNLELKKELPIIVLTGPTASGKTSLSLALASGFRGEIICADSMTVYKSMNIGTDKPTLLCHSELDSESMQKELNSGSESGMTIQGIPHHLIDILNPDEEFNVAIFKELTEKIIKEIHSRGNIPFLVGGSTMYIDALVYGYNIPHAKPNPGLRKKLEKKSNGELFRQLIELDPDAEWTVDKNNKRRLIRALEVCIQTGKPFTQQKTKRALPQNVLYLAIKRDREELYKRINKRVDEMMAEGFLEEVKKLHKKYDLNTAMQATGYRQLVQYLEGEISLEEAVEKTKQSHRNYAKRQLTWLNRNKDVIWIREKKEAEGKISDFFKR</sequence>
<proteinExistence type="inferred from homology"/>
<dbReference type="InterPro" id="IPR018022">
    <property type="entry name" value="IPT"/>
</dbReference>
<feature type="binding site" evidence="10">
    <location>
        <begin position="19"/>
        <end position="26"/>
    </location>
    <ligand>
        <name>ATP</name>
        <dbReference type="ChEBI" id="CHEBI:30616"/>
    </ligand>
</feature>
<keyword evidence="4 10" id="KW-0808">Transferase</keyword>
<comment type="caution">
    <text evidence="10">Lacks conserved residue(s) required for the propagation of feature annotation.</text>
</comment>
<dbReference type="EMBL" id="QZJW01000050">
    <property type="protein sequence ID" value="RJO60214.1"/>
    <property type="molecule type" value="Genomic_DNA"/>
</dbReference>